<dbReference type="AlphaFoldDB" id="G5A0Z2"/>
<feature type="non-terminal residue" evidence="2">
    <location>
        <position position="1"/>
    </location>
</feature>
<gene>
    <name evidence="2" type="ORF">PHYSODRAFT_410946</name>
</gene>
<protein>
    <recommendedName>
        <fullName evidence="1">HAT C-terminal dimerisation domain-containing protein</fullName>
    </recommendedName>
</protein>
<reference evidence="2 3" key="1">
    <citation type="journal article" date="2006" name="Science">
        <title>Phytophthora genome sequences uncover evolutionary origins and mechanisms of pathogenesis.</title>
        <authorList>
            <person name="Tyler B.M."/>
            <person name="Tripathy S."/>
            <person name="Zhang X."/>
            <person name="Dehal P."/>
            <person name="Jiang R.H."/>
            <person name="Aerts A."/>
            <person name="Arredondo F.D."/>
            <person name="Baxter L."/>
            <person name="Bensasson D."/>
            <person name="Beynon J.L."/>
            <person name="Chapman J."/>
            <person name="Damasceno C.M."/>
            <person name="Dorrance A.E."/>
            <person name="Dou D."/>
            <person name="Dickerman A.W."/>
            <person name="Dubchak I.L."/>
            <person name="Garbelotto M."/>
            <person name="Gijzen M."/>
            <person name="Gordon S.G."/>
            <person name="Govers F."/>
            <person name="Grunwald N.J."/>
            <person name="Huang W."/>
            <person name="Ivors K.L."/>
            <person name="Jones R.W."/>
            <person name="Kamoun S."/>
            <person name="Krampis K."/>
            <person name="Lamour K.H."/>
            <person name="Lee M.K."/>
            <person name="McDonald W.H."/>
            <person name="Medina M."/>
            <person name="Meijer H.J."/>
            <person name="Nordberg E.K."/>
            <person name="Maclean D.J."/>
            <person name="Ospina-Giraldo M.D."/>
            <person name="Morris P.F."/>
            <person name="Phuntumart V."/>
            <person name="Putnam N.H."/>
            <person name="Rash S."/>
            <person name="Rose J.K."/>
            <person name="Sakihama Y."/>
            <person name="Salamov A.A."/>
            <person name="Savidor A."/>
            <person name="Scheuring C.F."/>
            <person name="Smith B.M."/>
            <person name="Sobral B.W."/>
            <person name="Terry A."/>
            <person name="Torto-Alalibo T.A."/>
            <person name="Win J."/>
            <person name="Xu Z."/>
            <person name="Zhang H."/>
            <person name="Grigoriev I.V."/>
            <person name="Rokhsar D.S."/>
            <person name="Boore J.L."/>
        </authorList>
    </citation>
    <scope>NUCLEOTIDE SEQUENCE [LARGE SCALE GENOMIC DNA]</scope>
    <source>
        <strain evidence="2 3">P6497</strain>
    </source>
</reference>
<dbReference type="InterPro" id="IPR012337">
    <property type="entry name" value="RNaseH-like_sf"/>
</dbReference>
<dbReference type="RefSeq" id="XP_009533369.1">
    <property type="nucleotide sequence ID" value="XM_009535074.1"/>
</dbReference>
<feature type="non-terminal residue" evidence="2">
    <location>
        <position position="65"/>
    </location>
</feature>
<dbReference type="GO" id="GO:0046983">
    <property type="term" value="F:protein dimerization activity"/>
    <property type="evidence" value="ECO:0007669"/>
    <property type="project" value="InterPro"/>
</dbReference>
<dbReference type="Proteomes" id="UP000002640">
    <property type="component" value="Unassembled WGS sequence"/>
</dbReference>
<dbReference type="Pfam" id="PF05699">
    <property type="entry name" value="Dimer_Tnp_hAT"/>
    <property type="match status" value="1"/>
</dbReference>
<organism evidence="2 3">
    <name type="scientific">Phytophthora sojae (strain P6497)</name>
    <name type="common">Soybean stem and root rot agent</name>
    <name type="synonym">Phytophthora megasperma f. sp. glycines</name>
    <dbReference type="NCBI Taxonomy" id="1094619"/>
    <lineage>
        <taxon>Eukaryota</taxon>
        <taxon>Sar</taxon>
        <taxon>Stramenopiles</taxon>
        <taxon>Oomycota</taxon>
        <taxon>Peronosporomycetes</taxon>
        <taxon>Peronosporales</taxon>
        <taxon>Peronosporaceae</taxon>
        <taxon>Phytophthora</taxon>
    </lineage>
</organism>
<feature type="domain" description="HAT C-terminal dimerisation" evidence="1">
    <location>
        <begin position="1"/>
        <end position="64"/>
    </location>
</feature>
<dbReference type="KEGG" id="psoj:PHYSODRAFT_410946"/>
<evidence type="ECO:0000259" key="1">
    <source>
        <dbReference type="Pfam" id="PF05699"/>
    </source>
</evidence>
<dbReference type="SUPFAM" id="SSF53098">
    <property type="entry name" value="Ribonuclease H-like"/>
    <property type="match status" value="1"/>
</dbReference>
<dbReference type="GeneID" id="20651685"/>
<proteinExistence type="predicted"/>
<keyword evidence="3" id="KW-1185">Reference proteome</keyword>
<accession>G5A0Z2</accession>
<evidence type="ECO:0000313" key="3">
    <source>
        <dbReference type="Proteomes" id="UP000002640"/>
    </source>
</evidence>
<dbReference type="InParanoid" id="G5A0Z2"/>
<name>G5A0Z2_PHYSP</name>
<sequence>PMEWWAWVGIINYPLVSLIAERVFTITTSSASAERAWSIHGYICSKRRGSLGNEKAHMLASIYSN</sequence>
<dbReference type="InterPro" id="IPR008906">
    <property type="entry name" value="HATC_C_dom"/>
</dbReference>
<evidence type="ECO:0000313" key="2">
    <source>
        <dbReference type="EMBL" id="EGZ10624.1"/>
    </source>
</evidence>
<dbReference type="EMBL" id="JH159158">
    <property type="protein sequence ID" value="EGZ10624.1"/>
    <property type="molecule type" value="Genomic_DNA"/>
</dbReference>
<dbReference type="SMR" id="G5A0Z2"/>